<name>A0ABQ5J8C0_9ASTR</name>
<keyword evidence="3" id="KW-1185">Reference proteome</keyword>
<sequence>MWQGKANKVSGRQVKVILDWDIRVILLLSWGTNEAGQILDEEQLAFLADPGVPDGQAVQTIIPNNAAFQTEDLDTYDSDCEISQMQKRSYANIPTNGNGYIKTHKKTVKKRASTDTGIRRVQKEAKESKPKPESQRPQSNPVNMVNSSKPLQDKTSQ</sequence>
<evidence type="ECO:0000313" key="2">
    <source>
        <dbReference type="EMBL" id="GJU08599.1"/>
    </source>
</evidence>
<feature type="compositionally biased region" description="Polar residues" evidence="1">
    <location>
        <begin position="135"/>
        <end position="157"/>
    </location>
</feature>
<reference evidence="2" key="2">
    <citation type="submission" date="2022-01" db="EMBL/GenBank/DDBJ databases">
        <authorList>
            <person name="Yamashiro T."/>
            <person name="Shiraishi A."/>
            <person name="Satake H."/>
            <person name="Nakayama K."/>
        </authorList>
    </citation>
    <scope>NUCLEOTIDE SEQUENCE</scope>
</reference>
<organism evidence="2 3">
    <name type="scientific">Tanacetum coccineum</name>
    <dbReference type="NCBI Taxonomy" id="301880"/>
    <lineage>
        <taxon>Eukaryota</taxon>
        <taxon>Viridiplantae</taxon>
        <taxon>Streptophyta</taxon>
        <taxon>Embryophyta</taxon>
        <taxon>Tracheophyta</taxon>
        <taxon>Spermatophyta</taxon>
        <taxon>Magnoliopsida</taxon>
        <taxon>eudicotyledons</taxon>
        <taxon>Gunneridae</taxon>
        <taxon>Pentapetalae</taxon>
        <taxon>asterids</taxon>
        <taxon>campanulids</taxon>
        <taxon>Asterales</taxon>
        <taxon>Asteraceae</taxon>
        <taxon>Asteroideae</taxon>
        <taxon>Anthemideae</taxon>
        <taxon>Anthemidinae</taxon>
        <taxon>Tanacetum</taxon>
    </lineage>
</organism>
<proteinExistence type="predicted"/>
<reference evidence="2" key="1">
    <citation type="journal article" date="2022" name="Int. J. Mol. Sci.">
        <title>Draft Genome of Tanacetum Coccineum: Genomic Comparison of Closely Related Tanacetum-Family Plants.</title>
        <authorList>
            <person name="Yamashiro T."/>
            <person name="Shiraishi A."/>
            <person name="Nakayama K."/>
            <person name="Satake H."/>
        </authorList>
    </citation>
    <scope>NUCLEOTIDE SEQUENCE</scope>
</reference>
<comment type="caution">
    <text evidence="2">The sequence shown here is derived from an EMBL/GenBank/DDBJ whole genome shotgun (WGS) entry which is preliminary data.</text>
</comment>
<dbReference type="Proteomes" id="UP001151760">
    <property type="component" value="Unassembled WGS sequence"/>
</dbReference>
<evidence type="ECO:0000313" key="3">
    <source>
        <dbReference type="Proteomes" id="UP001151760"/>
    </source>
</evidence>
<accession>A0ABQ5J8C0</accession>
<evidence type="ECO:0000256" key="1">
    <source>
        <dbReference type="SAM" id="MobiDB-lite"/>
    </source>
</evidence>
<gene>
    <name evidence="2" type="ORF">Tco_1125029</name>
</gene>
<feature type="region of interest" description="Disordered" evidence="1">
    <location>
        <begin position="91"/>
        <end position="157"/>
    </location>
</feature>
<protein>
    <submittedName>
        <fullName evidence="2">Uncharacterized protein</fullName>
    </submittedName>
</protein>
<feature type="compositionally biased region" description="Basic and acidic residues" evidence="1">
    <location>
        <begin position="117"/>
        <end position="134"/>
    </location>
</feature>
<dbReference type="EMBL" id="BQNB010021646">
    <property type="protein sequence ID" value="GJU08599.1"/>
    <property type="molecule type" value="Genomic_DNA"/>
</dbReference>
<feature type="compositionally biased region" description="Basic residues" evidence="1">
    <location>
        <begin position="102"/>
        <end position="111"/>
    </location>
</feature>